<proteinExistence type="predicted"/>
<keyword evidence="4" id="KW-0732">Signal</keyword>
<reference evidence="11 12" key="1">
    <citation type="submission" date="2021-12" db="EMBL/GenBank/DDBJ databases">
        <title>High titer production of polyol ester of fatty acids by Rhodotorula paludigena BS15 towards product separation-free biomass refinery.</title>
        <authorList>
            <person name="Mano J."/>
            <person name="Ono H."/>
            <person name="Tanaka T."/>
            <person name="Naito K."/>
            <person name="Sushida H."/>
            <person name="Ike M."/>
            <person name="Tokuyasu K."/>
            <person name="Kitaoka M."/>
        </authorList>
    </citation>
    <scope>NUCLEOTIDE SEQUENCE [LARGE SCALE GENOMIC DNA]</scope>
    <source>
        <strain evidence="11 12">BS15</strain>
    </source>
</reference>
<evidence type="ECO:0000256" key="5">
    <source>
        <dbReference type="ARBA" id="ARBA00023136"/>
    </source>
</evidence>
<evidence type="ECO:0000256" key="3">
    <source>
        <dbReference type="ARBA" id="ARBA00022622"/>
    </source>
</evidence>
<name>A0AAV5G9Y2_9BASI</name>
<keyword evidence="5 9" id="KW-0472">Membrane</keyword>
<dbReference type="PANTHER" id="PTHR34992:SF5">
    <property type="entry name" value="ANCHORED PROTEIN, PUTATIVE (AFU_ORTHOLOGUE AFUA_6G02800)-RELATED"/>
    <property type="match status" value="1"/>
</dbReference>
<comment type="caution">
    <text evidence="11">The sequence shown here is derived from an EMBL/GenBank/DDBJ whole genome shotgun (WGS) entry which is preliminary data.</text>
</comment>
<accession>A0AAV5G9Y2</accession>
<dbReference type="Proteomes" id="UP001342314">
    <property type="component" value="Unassembled WGS sequence"/>
</dbReference>
<keyword evidence="3" id="KW-0336">GPI-anchor</keyword>
<dbReference type="AlphaFoldDB" id="A0AAV5G9Y2"/>
<gene>
    <name evidence="11" type="ORF">Rhopal_002396-T1</name>
</gene>
<dbReference type="EMBL" id="BQKY01000005">
    <property type="protein sequence ID" value="GJN89416.1"/>
    <property type="molecule type" value="Genomic_DNA"/>
</dbReference>
<evidence type="ECO:0000256" key="6">
    <source>
        <dbReference type="ARBA" id="ARBA00023180"/>
    </source>
</evidence>
<evidence type="ECO:0000256" key="2">
    <source>
        <dbReference type="ARBA" id="ARBA00022475"/>
    </source>
</evidence>
<evidence type="ECO:0000256" key="4">
    <source>
        <dbReference type="ARBA" id="ARBA00022729"/>
    </source>
</evidence>
<evidence type="ECO:0000256" key="8">
    <source>
        <dbReference type="SAM" id="MobiDB-lite"/>
    </source>
</evidence>
<keyword evidence="9" id="KW-0812">Transmembrane</keyword>
<feature type="transmembrane region" description="Helical" evidence="9">
    <location>
        <begin position="324"/>
        <end position="348"/>
    </location>
</feature>
<evidence type="ECO:0000256" key="9">
    <source>
        <dbReference type="SAM" id="Phobius"/>
    </source>
</evidence>
<comment type="subcellular location">
    <subcellularLocation>
        <location evidence="1">Cell membrane</location>
        <topology evidence="1">Lipid-anchor</topology>
        <topology evidence="1">GPI-anchor</topology>
    </subcellularLocation>
</comment>
<evidence type="ECO:0000256" key="7">
    <source>
        <dbReference type="ARBA" id="ARBA00023288"/>
    </source>
</evidence>
<feature type="region of interest" description="Disordered" evidence="8">
    <location>
        <begin position="1"/>
        <end position="21"/>
    </location>
</feature>
<keyword evidence="7" id="KW-0449">Lipoprotein</keyword>
<feature type="region of interest" description="Disordered" evidence="8">
    <location>
        <begin position="357"/>
        <end position="379"/>
    </location>
</feature>
<organism evidence="11 12">
    <name type="scientific">Rhodotorula paludigena</name>
    <dbReference type="NCBI Taxonomy" id="86838"/>
    <lineage>
        <taxon>Eukaryota</taxon>
        <taxon>Fungi</taxon>
        <taxon>Dikarya</taxon>
        <taxon>Basidiomycota</taxon>
        <taxon>Pucciniomycotina</taxon>
        <taxon>Microbotryomycetes</taxon>
        <taxon>Sporidiobolales</taxon>
        <taxon>Sporidiobolaceae</taxon>
        <taxon>Rhodotorula</taxon>
    </lineage>
</organism>
<keyword evidence="2" id="KW-1003">Cell membrane</keyword>
<dbReference type="PANTHER" id="PTHR34992">
    <property type="entry name" value="HYPHAL ANASTAMOSIS-7 PROTEIN"/>
    <property type="match status" value="1"/>
</dbReference>
<evidence type="ECO:0000313" key="11">
    <source>
        <dbReference type="EMBL" id="GJN89416.1"/>
    </source>
</evidence>
<dbReference type="InterPro" id="IPR046936">
    <property type="entry name" value="BIM1-like"/>
</dbReference>
<feature type="domain" description="Copper acquisition factor BIM1-like" evidence="10">
    <location>
        <begin position="108"/>
        <end position="252"/>
    </location>
</feature>
<keyword evidence="9" id="KW-1133">Transmembrane helix</keyword>
<evidence type="ECO:0000259" key="10">
    <source>
        <dbReference type="Pfam" id="PF20238"/>
    </source>
</evidence>
<sequence>MESLGGFRATPAHAPADAQRPPLALDKEVQNVVWSFCGRDKKQRPAQRLTLGLIACAGYYDPRDVGLAAGPAHLADMLSLAWSALAAAAAVSGAVIEKRAENILDFTSAPVAFSYPASRGFNAAEASQYSCGGLDPSSTRASFPISGGKMVVNSQTVVSNVNLMYVANANPTTFHEFATVPGANTILTMSSGTACVDAPDFSTLNMTAGTDVTLLTIYQLYGNETMFYSCADVSLVAASDYTAPSDLSCANTAAIFAVASDEDSMVLAGSDWSKAQAGIDGQTVALVAATATNALAAATVTVTPGSLSAASSDSGLSAAAGGGIGAGVTLAVVLALLALGVFSGVVSFSKKRAAARKTSGGSDRASLPEYGSETKQGMH</sequence>
<dbReference type="Pfam" id="PF20238">
    <property type="entry name" value="BIM1-like_dom"/>
    <property type="match status" value="1"/>
</dbReference>
<keyword evidence="12" id="KW-1185">Reference proteome</keyword>
<dbReference type="InterPro" id="IPR046530">
    <property type="entry name" value="BIM1-like_dom"/>
</dbReference>
<evidence type="ECO:0000256" key="1">
    <source>
        <dbReference type="ARBA" id="ARBA00004609"/>
    </source>
</evidence>
<dbReference type="CDD" id="cd21176">
    <property type="entry name" value="LPMO_auxiliary-like"/>
    <property type="match status" value="1"/>
</dbReference>
<protein>
    <recommendedName>
        <fullName evidence="10">Copper acquisition factor BIM1-like domain-containing protein</fullName>
    </recommendedName>
</protein>
<dbReference type="GO" id="GO:0005886">
    <property type="term" value="C:plasma membrane"/>
    <property type="evidence" value="ECO:0007669"/>
    <property type="project" value="UniProtKB-SubCell"/>
</dbReference>
<keyword evidence="6" id="KW-0325">Glycoprotein</keyword>
<dbReference type="GO" id="GO:0098552">
    <property type="term" value="C:side of membrane"/>
    <property type="evidence" value="ECO:0007669"/>
    <property type="project" value="UniProtKB-KW"/>
</dbReference>
<evidence type="ECO:0000313" key="12">
    <source>
        <dbReference type="Proteomes" id="UP001342314"/>
    </source>
</evidence>